<dbReference type="RefSeq" id="WP_030734868.1">
    <property type="nucleotide sequence ID" value="NZ_CP009922.3"/>
</dbReference>
<evidence type="ECO:0000256" key="2">
    <source>
        <dbReference type="SAM" id="Phobius"/>
    </source>
</evidence>
<evidence type="ECO:0000256" key="1">
    <source>
        <dbReference type="SAM" id="MobiDB-lite"/>
    </source>
</evidence>
<dbReference type="AlphaFoldDB" id="A0A0F7CNW8"/>
<name>A0A0F7CNW8_9ACTN</name>
<keyword evidence="2" id="KW-0472">Membrane</keyword>
<keyword evidence="2" id="KW-0812">Transmembrane</keyword>
<protein>
    <submittedName>
        <fullName evidence="3">Integral membrane protein</fullName>
    </submittedName>
</protein>
<feature type="region of interest" description="Disordered" evidence="1">
    <location>
        <begin position="143"/>
        <end position="168"/>
    </location>
</feature>
<feature type="transmembrane region" description="Helical" evidence="2">
    <location>
        <begin position="33"/>
        <end position="53"/>
    </location>
</feature>
<reference evidence="3" key="1">
    <citation type="submission" date="2019-08" db="EMBL/GenBank/DDBJ databases">
        <title>Complete genome sequence of a mangrove-derived Streptomyces xiamenensis.</title>
        <authorList>
            <person name="Xu J."/>
        </authorList>
    </citation>
    <scope>NUCLEOTIDE SEQUENCE</scope>
    <source>
        <strain evidence="3">318</strain>
    </source>
</reference>
<proteinExistence type="predicted"/>
<organism evidence="3 4">
    <name type="scientific">Streptomyces xiamenensis</name>
    <dbReference type="NCBI Taxonomy" id="408015"/>
    <lineage>
        <taxon>Bacteria</taxon>
        <taxon>Bacillati</taxon>
        <taxon>Actinomycetota</taxon>
        <taxon>Actinomycetes</taxon>
        <taxon>Kitasatosporales</taxon>
        <taxon>Streptomycetaceae</taxon>
        <taxon>Streptomyces</taxon>
    </lineage>
</organism>
<feature type="transmembrane region" description="Helical" evidence="2">
    <location>
        <begin position="106"/>
        <end position="124"/>
    </location>
</feature>
<dbReference type="PATRIC" id="fig|408015.6.peg.2287"/>
<dbReference type="KEGG" id="sxi:SXIM_22520"/>
<dbReference type="STRING" id="408015.SXIM_22520"/>
<feature type="compositionally biased region" description="Basic residues" evidence="1">
    <location>
        <begin position="148"/>
        <end position="168"/>
    </location>
</feature>
<feature type="transmembrane region" description="Helical" evidence="2">
    <location>
        <begin position="65"/>
        <end position="86"/>
    </location>
</feature>
<keyword evidence="4" id="KW-1185">Reference proteome</keyword>
<gene>
    <name evidence="3" type="ORF">SXIM_22520</name>
</gene>
<evidence type="ECO:0000313" key="3">
    <source>
        <dbReference type="EMBL" id="AKG43636.1"/>
    </source>
</evidence>
<evidence type="ECO:0000313" key="4">
    <source>
        <dbReference type="Proteomes" id="UP000034034"/>
    </source>
</evidence>
<dbReference type="EMBL" id="CP009922">
    <property type="protein sequence ID" value="AKG43636.1"/>
    <property type="molecule type" value="Genomic_DNA"/>
</dbReference>
<dbReference type="Proteomes" id="UP000034034">
    <property type="component" value="Chromosome"/>
</dbReference>
<accession>A0A0F7CNW8</accession>
<sequence>MSTPQTQRPQPDPIRFYGTSWVDHTRGYGARRFALGLGASLLAALGILGLKLGYNGLTLSQSASWLRILVIVAFAGCTAMAFTRAMRGWTRPRPSAGEDEAAFRSIKIIGFVGILLAYALRSAVEAPGERMRRLDHEAAVEQYERLTSKRSRNPSRRAGRAGAGARRR</sequence>
<dbReference type="HOGENOM" id="CLU_116310_0_0_11"/>
<keyword evidence="2" id="KW-1133">Transmembrane helix</keyword>